<dbReference type="eggNOG" id="COG2814">
    <property type="taxonomic scope" value="Bacteria"/>
</dbReference>
<dbReference type="InterPro" id="IPR011701">
    <property type="entry name" value="MFS"/>
</dbReference>
<feature type="transmembrane region" description="Helical" evidence="7">
    <location>
        <begin position="12"/>
        <end position="37"/>
    </location>
</feature>
<feature type="transmembrane region" description="Helical" evidence="7">
    <location>
        <begin position="278"/>
        <end position="296"/>
    </location>
</feature>
<name>A0A060LXD2_9BACI</name>
<evidence type="ECO:0000256" key="5">
    <source>
        <dbReference type="ARBA" id="ARBA00022989"/>
    </source>
</evidence>
<evidence type="ECO:0000313" key="9">
    <source>
        <dbReference type="Proteomes" id="UP000027142"/>
    </source>
</evidence>
<keyword evidence="4 7" id="KW-0812">Transmembrane</keyword>
<dbReference type="Pfam" id="PF07690">
    <property type="entry name" value="MFS_1"/>
    <property type="match status" value="1"/>
</dbReference>
<keyword evidence="5 7" id="KW-1133">Transmembrane helix</keyword>
<dbReference type="AlphaFoldDB" id="A0A060LXD2"/>
<evidence type="ECO:0000256" key="3">
    <source>
        <dbReference type="ARBA" id="ARBA00022475"/>
    </source>
</evidence>
<dbReference type="SUPFAM" id="SSF103473">
    <property type="entry name" value="MFS general substrate transporter"/>
    <property type="match status" value="1"/>
</dbReference>
<feature type="transmembrane region" description="Helical" evidence="7">
    <location>
        <begin position="169"/>
        <end position="187"/>
    </location>
</feature>
<gene>
    <name evidence="8" type="ORF">BleG1_3379</name>
</gene>
<feature type="transmembrane region" description="Helical" evidence="7">
    <location>
        <begin position="144"/>
        <end position="163"/>
    </location>
</feature>
<keyword evidence="3" id="KW-1003">Cell membrane</keyword>
<evidence type="ECO:0000256" key="2">
    <source>
        <dbReference type="ARBA" id="ARBA00022448"/>
    </source>
</evidence>
<dbReference type="Proteomes" id="UP000027142">
    <property type="component" value="Chromosome"/>
</dbReference>
<evidence type="ECO:0000313" key="8">
    <source>
        <dbReference type="EMBL" id="AIC95926.1"/>
    </source>
</evidence>
<feature type="transmembrane region" description="Helical" evidence="7">
    <location>
        <begin position="102"/>
        <end position="124"/>
    </location>
</feature>
<dbReference type="PATRIC" id="fig|1246626.3.peg.3361"/>
<dbReference type="InterPro" id="IPR001958">
    <property type="entry name" value="Tet-R_TetA/multi-R_MdtG-like"/>
</dbReference>
<dbReference type="GO" id="GO:0022857">
    <property type="term" value="F:transmembrane transporter activity"/>
    <property type="evidence" value="ECO:0007669"/>
    <property type="project" value="InterPro"/>
</dbReference>
<dbReference type="RefSeq" id="WP_038483414.1">
    <property type="nucleotide sequence ID" value="NZ_CP003923.1"/>
</dbReference>
<dbReference type="KEGG" id="ble:BleG1_3379"/>
<keyword evidence="2" id="KW-0813">Transport</keyword>
<feature type="transmembrane region" description="Helical" evidence="7">
    <location>
        <begin position="208"/>
        <end position="229"/>
    </location>
</feature>
<evidence type="ECO:0000256" key="4">
    <source>
        <dbReference type="ARBA" id="ARBA00022692"/>
    </source>
</evidence>
<feature type="transmembrane region" description="Helical" evidence="7">
    <location>
        <begin position="367"/>
        <end position="389"/>
    </location>
</feature>
<dbReference type="GO" id="GO:0005886">
    <property type="term" value="C:plasma membrane"/>
    <property type="evidence" value="ECO:0007669"/>
    <property type="project" value="UniProtKB-SubCell"/>
</dbReference>
<dbReference type="OrthoDB" id="9775268at2"/>
<proteinExistence type="predicted"/>
<dbReference type="PANTHER" id="PTHR43266">
    <property type="entry name" value="MACROLIDE-EFFLUX PROTEIN"/>
    <property type="match status" value="1"/>
</dbReference>
<dbReference type="STRING" id="1246626.BleG1_3379"/>
<feature type="transmembrane region" description="Helical" evidence="7">
    <location>
        <begin position="249"/>
        <end position="266"/>
    </location>
</feature>
<dbReference type="PRINTS" id="PR01035">
    <property type="entry name" value="TCRTETA"/>
</dbReference>
<dbReference type="EMBL" id="CP003923">
    <property type="protein sequence ID" value="AIC95926.1"/>
    <property type="molecule type" value="Genomic_DNA"/>
</dbReference>
<reference evidence="8 9" key="1">
    <citation type="journal article" date="2014" name="Gene">
        <title>A comparative genomic analysis of the alkalitolerant soil bacterium Bacillus lehensis G1.</title>
        <authorList>
            <person name="Noor Y.M."/>
            <person name="Samsulrizal N.H."/>
            <person name="Jema'on N.A."/>
            <person name="Low K.O."/>
            <person name="Ramli A.N."/>
            <person name="Alias N.I."/>
            <person name="Damis S.I."/>
            <person name="Fuzi S.F."/>
            <person name="Isa M.N."/>
            <person name="Murad A.M."/>
            <person name="Raih M.F."/>
            <person name="Bakar F.D."/>
            <person name="Najimudin N."/>
            <person name="Mahadi N.M."/>
            <person name="Illias R.M."/>
        </authorList>
    </citation>
    <scope>NUCLEOTIDE SEQUENCE [LARGE SCALE GENOMIC DNA]</scope>
    <source>
        <strain evidence="8 9">G1</strain>
    </source>
</reference>
<keyword evidence="9" id="KW-1185">Reference proteome</keyword>
<dbReference type="CDD" id="cd06173">
    <property type="entry name" value="MFS_MefA_like"/>
    <property type="match status" value="1"/>
</dbReference>
<evidence type="ECO:0000256" key="6">
    <source>
        <dbReference type="ARBA" id="ARBA00023136"/>
    </source>
</evidence>
<sequence length="414" mass="45834">MASILKKEKAYSYLFWSSLFIEIGHRFAQVASFALVFQLTGSGFALGILLSLQVLPTILLAPISGMLADRFHKIKLMTWSAWARAPFALLPLVAISAGDVRWLFVSTFLIAIGNAFYRPVRFAAIPDLVQRKSLLHVNGMEQHLIGYTLVLGSLIGGILAFWIGTNVLFVLNAVCLIIAAAVLKPILSIKTREQQPIPTVRLPLLQTIKWFVGIRVLQVFFIMMLLMPLANGIDNIVMNMIALDEFERGELGVGFMYAALGLGFVLSSKVTIYLKKNYLTIGVIMIALEGVGHLLLSQSVFFLQALVVAASITFVGGISTICFDTVLMKILPPSKRGVISGTLSMVQTSAMGLAMVAGGFLSEWFTAFQMALVIGFVYIGFAFFFFQLVRRLQIKASMRQLREVEKQERYIKEN</sequence>
<feature type="transmembrane region" description="Helical" evidence="7">
    <location>
        <begin position="76"/>
        <end position="96"/>
    </location>
</feature>
<dbReference type="HOGENOM" id="CLU_034180_15_2_9"/>
<keyword evidence="6 7" id="KW-0472">Membrane</keyword>
<feature type="transmembrane region" description="Helical" evidence="7">
    <location>
        <begin position="302"/>
        <end position="326"/>
    </location>
</feature>
<organism evidence="8 9">
    <name type="scientific">Shouchella lehensis G1</name>
    <dbReference type="NCBI Taxonomy" id="1246626"/>
    <lineage>
        <taxon>Bacteria</taxon>
        <taxon>Bacillati</taxon>
        <taxon>Bacillota</taxon>
        <taxon>Bacilli</taxon>
        <taxon>Bacillales</taxon>
        <taxon>Bacillaceae</taxon>
        <taxon>Shouchella</taxon>
    </lineage>
</organism>
<protein>
    <submittedName>
        <fullName evidence="8">MFS-type transporter</fullName>
    </submittedName>
</protein>
<comment type="subcellular location">
    <subcellularLocation>
        <location evidence="1">Cell membrane</location>
        <topology evidence="1">Multi-pass membrane protein</topology>
    </subcellularLocation>
</comment>
<evidence type="ECO:0000256" key="7">
    <source>
        <dbReference type="SAM" id="Phobius"/>
    </source>
</evidence>
<dbReference type="PANTHER" id="PTHR43266:SF2">
    <property type="entry name" value="MAJOR FACILITATOR SUPERFAMILY (MFS) PROFILE DOMAIN-CONTAINING PROTEIN"/>
    <property type="match status" value="1"/>
</dbReference>
<feature type="transmembrane region" description="Helical" evidence="7">
    <location>
        <begin position="338"/>
        <end position="361"/>
    </location>
</feature>
<feature type="transmembrane region" description="Helical" evidence="7">
    <location>
        <begin position="43"/>
        <end position="64"/>
    </location>
</feature>
<accession>A0A060LXD2</accession>
<dbReference type="Gene3D" id="1.20.1250.20">
    <property type="entry name" value="MFS general substrate transporter like domains"/>
    <property type="match status" value="1"/>
</dbReference>
<dbReference type="InterPro" id="IPR036259">
    <property type="entry name" value="MFS_trans_sf"/>
</dbReference>
<evidence type="ECO:0000256" key="1">
    <source>
        <dbReference type="ARBA" id="ARBA00004651"/>
    </source>
</evidence>